<dbReference type="InterPro" id="IPR012257">
    <property type="entry name" value="Glc_ox_4Fe-4S"/>
</dbReference>
<keyword evidence="6" id="KW-0249">Electron transport</keyword>
<evidence type="ECO:0000256" key="3">
    <source>
        <dbReference type="ARBA" id="ARBA00022737"/>
    </source>
</evidence>
<reference evidence="8 9" key="1">
    <citation type="submission" date="2022-01" db="EMBL/GenBank/DDBJ databases">
        <title>Desulfofustis limnae sp. nov., a novel mesophilic sulfate-reducing bacterium isolated from marsh soil.</title>
        <authorList>
            <person name="Watanabe M."/>
            <person name="Takahashi A."/>
            <person name="Kojima H."/>
            <person name="Fukui M."/>
        </authorList>
    </citation>
    <scope>NUCLEOTIDE SEQUENCE [LARGE SCALE GENOMIC DNA]</scope>
    <source>
        <strain evidence="8 9">PPLL</strain>
    </source>
</reference>
<dbReference type="EC" id="1.1.99.14" evidence="6"/>
<evidence type="ECO:0000256" key="2">
    <source>
        <dbReference type="ARBA" id="ARBA00022723"/>
    </source>
</evidence>
<dbReference type="PROSITE" id="PS00198">
    <property type="entry name" value="4FE4S_FER_1"/>
    <property type="match status" value="2"/>
</dbReference>
<gene>
    <name evidence="8" type="ORF">DPPLL_28810</name>
</gene>
<dbReference type="InterPro" id="IPR017900">
    <property type="entry name" value="4Fe4S_Fe_S_CS"/>
</dbReference>
<dbReference type="InterPro" id="IPR017896">
    <property type="entry name" value="4Fe4S_Fe-S-bd"/>
</dbReference>
<sequence length="430" mass="46667">MKDREESAVPAGRNRCAKCGACTAVCPVYRATGHEIYSARGKQHLAEVYKERRPGPVFEDIYSTCLLCGACASVCPRKIDITGDVMAARQGFSPFYGGHGYQKYLARKVLNHPSLLGAARQIGRRAAALLAARLPADSGLRLRLAMFAEDGDDERPAALSAPSSGAEKELAKVVYYPGCAARYLYPEIIDDIEQLLAGYGLGLHRPDGLACCGLAMQAAGHPDEARRAARTTIDLLSQTNGPILVSCGSCYAQLARYGEVFATDESWREKARSVSERAVEISRFVEELLHQSVAPDQHQPLLRVFYHDPCHLRHGHSMPITSEPRAILRSLPQVELLELPDGPQCCGQGGLFHLGAPELSAAIRDDLARKIIELAPDVITTTCSGCLMQLKTAMAAAGREIPVVHLARLVRSRTGSSADGSLEQRPPFRK</sequence>
<keyword evidence="9" id="KW-1185">Reference proteome</keyword>
<dbReference type="Pfam" id="PF13183">
    <property type="entry name" value="Fer4_8"/>
    <property type="match status" value="1"/>
</dbReference>
<dbReference type="InterPro" id="IPR009051">
    <property type="entry name" value="Helical_ferredxn"/>
</dbReference>
<dbReference type="Proteomes" id="UP000830055">
    <property type="component" value="Chromosome"/>
</dbReference>
<organism evidence="8 9">
    <name type="scientific">Desulfofustis limnaeus</name>
    <dbReference type="NCBI Taxonomy" id="2740163"/>
    <lineage>
        <taxon>Bacteria</taxon>
        <taxon>Pseudomonadati</taxon>
        <taxon>Thermodesulfobacteriota</taxon>
        <taxon>Desulfobulbia</taxon>
        <taxon>Desulfobulbales</taxon>
        <taxon>Desulfocapsaceae</taxon>
        <taxon>Desulfofustis</taxon>
    </lineage>
</organism>
<dbReference type="RefSeq" id="WP_284151870.1">
    <property type="nucleotide sequence ID" value="NZ_AP025516.1"/>
</dbReference>
<evidence type="ECO:0000313" key="9">
    <source>
        <dbReference type="Proteomes" id="UP000830055"/>
    </source>
</evidence>
<protein>
    <recommendedName>
        <fullName evidence="6">Glycolate oxidase iron-sulfur subunit</fullName>
        <ecNumber evidence="6">1.1.99.14</ecNumber>
    </recommendedName>
</protein>
<keyword evidence="2 6" id="KW-0479">Metal-binding</keyword>
<evidence type="ECO:0000256" key="5">
    <source>
        <dbReference type="ARBA" id="ARBA00023014"/>
    </source>
</evidence>
<evidence type="ECO:0000259" key="7">
    <source>
        <dbReference type="PROSITE" id="PS51379"/>
    </source>
</evidence>
<evidence type="ECO:0000256" key="1">
    <source>
        <dbReference type="ARBA" id="ARBA00022485"/>
    </source>
</evidence>
<keyword evidence="3" id="KW-0677">Repeat</keyword>
<accession>A0ABN6M6M5</accession>
<dbReference type="PANTHER" id="PTHR32479:SF17">
    <property type="entry name" value="GLYCOLATE OXIDASE IRON-SULFUR SUBUNIT"/>
    <property type="match status" value="1"/>
</dbReference>
<name>A0ABN6M6M5_9BACT</name>
<feature type="domain" description="4Fe-4S ferredoxin-type" evidence="7">
    <location>
        <begin position="7"/>
        <end position="37"/>
    </location>
</feature>
<evidence type="ECO:0000256" key="4">
    <source>
        <dbReference type="ARBA" id="ARBA00023004"/>
    </source>
</evidence>
<dbReference type="Gene3D" id="1.10.1060.10">
    <property type="entry name" value="Alpha-helical ferredoxin"/>
    <property type="match status" value="1"/>
</dbReference>
<proteinExistence type="predicted"/>
<evidence type="ECO:0000256" key="6">
    <source>
        <dbReference type="PIRNR" id="PIRNR000139"/>
    </source>
</evidence>
<dbReference type="PIRSF" id="PIRSF000139">
    <property type="entry name" value="Glc_ox_4Fe-4S"/>
    <property type="match status" value="1"/>
</dbReference>
<dbReference type="SUPFAM" id="SSF54862">
    <property type="entry name" value="4Fe-4S ferredoxins"/>
    <property type="match status" value="1"/>
</dbReference>
<evidence type="ECO:0000313" key="8">
    <source>
        <dbReference type="EMBL" id="BDD88516.1"/>
    </source>
</evidence>
<comment type="function">
    <text evidence="6">Component of a complex that catalyzes the oxidation of glycolate to glyoxylate.</text>
</comment>
<dbReference type="PANTHER" id="PTHR32479">
    <property type="entry name" value="GLYCOLATE OXIDASE IRON-SULFUR SUBUNIT"/>
    <property type="match status" value="1"/>
</dbReference>
<comment type="cofactor">
    <cofactor evidence="6">
        <name>[4Fe-4S] cluster</name>
        <dbReference type="ChEBI" id="CHEBI:49883"/>
    </cofactor>
    <text evidence="6">Binds 2 [4Fe-4S] clusters.</text>
</comment>
<keyword evidence="1 6" id="KW-0004">4Fe-4S</keyword>
<comment type="catalytic activity">
    <reaction evidence="6">
        <text>glycolate + A = glyoxylate + AH2</text>
        <dbReference type="Rhea" id="RHEA:21264"/>
        <dbReference type="ChEBI" id="CHEBI:13193"/>
        <dbReference type="ChEBI" id="CHEBI:17499"/>
        <dbReference type="ChEBI" id="CHEBI:29805"/>
        <dbReference type="ChEBI" id="CHEBI:36655"/>
        <dbReference type="EC" id="1.1.99.14"/>
    </reaction>
</comment>
<dbReference type="InterPro" id="IPR004017">
    <property type="entry name" value="Cys_rich_dom"/>
</dbReference>
<dbReference type="PROSITE" id="PS51379">
    <property type="entry name" value="4FE4S_FER_2"/>
    <property type="match status" value="2"/>
</dbReference>
<dbReference type="Pfam" id="PF02754">
    <property type="entry name" value="CCG"/>
    <property type="match status" value="2"/>
</dbReference>
<feature type="domain" description="4Fe-4S ferredoxin-type" evidence="7">
    <location>
        <begin position="54"/>
        <end position="84"/>
    </location>
</feature>
<comment type="catalytic activity">
    <reaction evidence="6">
        <text>(R)-lactate + A = pyruvate + AH2</text>
        <dbReference type="Rhea" id="RHEA:15089"/>
        <dbReference type="ChEBI" id="CHEBI:13193"/>
        <dbReference type="ChEBI" id="CHEBI:15361"/>
        <dbReference type="ChEBI" id="CHEBI:16004"/>
        <dbReference type="ChEBI" id="CHEBI:17499"/>
    </reaction>
</comment>
<dbReference type="EMBL" id="AP025516">
    <property type="protein sequence ID" value="BDD88516.1"/>
    <property type="molecule type" value="Genomic_DNA"/>
</dbReference>
<keyword evidence="5 6" id="KW-0411">Iron-sulfur</keyword>
<keyword evidence="4 6" id="KW-0408">Iron</keyword>
<keyword evidence="6" id="KW-0813">Transport</keyword>